<feature type="chain" id="PRO_5013807244" description="Secreted protein" evidence="2">
    <location>
        <begin position="26"/>
        <end position="231"/>
    </location>
</feature>
<dbReference type="AlphaFoldDB" id="A0A2G1W8U2"/>
<dbReference type="RefSeq" id="WP_099260823.1">
    <property type="nucleotide sequence ID" value="NZ_NIZW01000008.1"/>
</dbReference>
<accession>A0A2G1W8U2</accession>
<evidence type="ECO:0000313" key="4">
    <source>
        <dbReference type="Proteomes" id="UP000225740"/>
    </source>
</evidence>
<protein>
    <recommendedName>
        <fullName evidence="5">Secreted protein</fullName>
    </recommendedName>
</protein>
<dbReference type="EMBL" id="NIZW01000008">
    <property type="protein sequence ID" value="PHQ35059.1"/>
    <property type="molecule type" value="Genomic_DNA"/>
</dbReference>
<evidence type="ECO:0008006" key="5">
    <source>
        <dbReference type="Google" id="ProtNLM"/>
    </source>
</evidence>
<reference evidence="3 4" key="1">
    <citation type="submission" date="2017-06" db="EMBL/GenBank/DDBJ databases">
        <title>Description of Rhodopirellula bahusiensis sp. nov.</title>
        <authorList>
            <person name="Kizina J."/>
            <person name="Harder J."/>
        </authorList>
    </citation>
    <scope>NUCLEOTIDE SEQUENCE [LARGE SCALE GENOMIC DNA]</scope>
    <source>
        <strain evidence="3 4">SWK21</strain>
    </source>
</reference>
<evidence type="ECO:0000313" key="3">
    <source>
        <dbReference type="EMBL" id="PHQ35059.1"/>
    </source>
</evidence>
<feature type="compositionally biased region" description="Basic and acidic residues" evidence="1">
    <location>
        <begin position="28"/>
        <end position="55"/>
    </location>
</feature>
<organism evidence="3 4">
    <name type="scientific">Rhodopirellula bahusiensis</name>
    <dbReference type="NCBI Taxonomy" id="2014065"/>
    <lineage>
        <taxon>Bacteria</taxon>
        <taxon>Pseudomonadati</taxon>
        <taxon>Planctomycetota</taxon>
        <taxon>Planctomycetia</taxon>
        <taxon>Pirellulales</taxon>
        <taxon>Pirellulaceae</taxon>
        <taxon>Rhodopirellula</taxon>
    </lineage>
</organism>
<name>A0A2G1W8U2_9BACT</name>
<evidence type="ECO:0000256" key="1">
    <source>
        <dbReference type="SAM" id="MobiDB-lite"/>
    </source>
</evidence>
<keyword evidence="2" id="KW-0732">Signal</keyword>
<evidence type="ECO:0000256" key="2">
    <source>
        <dbReference type="SAM" id="SignalP"/>
    </source>
</evidence>
<dbReference type="Proteomes" id="UP000225740">
    <property type="component" value="Unassembled WGS sequence"/>
</dbReference>
<feature type="signal peptide" evidence="2">
    <location>
        <begin position="1"/>
        <end position="25"/>
    </location>
</feature>
<proteinExistence type="predicted"/>
<feature type="region of interest" description="Disordered" evidence="1">
    <location>
        <begin position="27"/>
        <end position="55"/>
    </location>
</feature>
<dbReference type="GeneID" id="90608786"/>
<comment type="caution">
    <text evidence="3">The sequence shown here is derived from an EMBL/GenBank/DDBJ whole genome shotgun (WGS) entry which is preliminary data.</text>
</comment>
<gene>
    <name evidence="3" type="ORF">CEE69_11575</name>
</gene>
<sequence length="231" mass="25597">MKLTKTMFALTACAALTFCSGSLSAQEAGHEGHDHAGHDHAGHDHDGHDHGDHSHGGETLAFYLPEWKSQHVDDANKAAQLAATLKKLGCEVKQDSHAGHNDVSYRQAKWTEMKVKDHKMAEQWAGFLAKSGFDVSHAHPDPAYAKGPEAVEFRMVKWKRMHGDGSANEKQMIETLKKLGAEVQVDQHDGHSDIAFRAPTWRDVHLADHAAADQLIGWLKQQGFETQHEDH</sequence>
<dbReference type="OrthoDB" id="290569at2"/>
<keyword evidence="4" id="KW-1185">Reference proteome</keyword>